<name>A0A6G1G078_9PEZI</name>
<dbReference type="OrthoDB" id="445677at2759"/>
<feature type="region of interest" description="Disordered" evidence="3">
    <location>
        <begin position="143"/>
        <end position="268"/>
    </location>
</feature>
<reference evidence="7" key="3">
    <citation type="submission" date="2025-04" db="UniProtKB">
        <authorList>
            <consortium name="RefSeq"/>
        </authorList>
    </citation>
    <scope>IDENTIFICATION</scope>
    <source>
        <strain evidence="7">CBS 781.70</strain>
    </source>
</reference>
<organism evidence="5">
    <name type="scientific">Eremomyces bilateralis CBS 781.70</name>
    <dbReference type="NCBI Taxonomy" id="1392243"/>
    <lineage>
        <taxon>Eukaryota</taxon>
        <taxon>Fungi</taxon>
        <taxon>Dikarya</taxon>
        <taxon>Ascomycota</taxon>
        <taxon>Pezizomycotina</taxon>
        <taxon>Dothideomycetes</taxon>
        <taxon>Dothideomycetes incertae sedis</taxon>
        <taxon>Eremomycetales</taxon>
        <taxon>Eremomycetaceae</taxon>
        <taxon>Eremomyces</taxon>
    </lineage>
</organism>
<sequence>MAATTFDDLELDPQAEDSSSDEDFNPDVPNQPEESASSESEAEALTAAKTRGKKRKAPDADGHEELEWDSGDEKIVKERKRRRKKGKRKDDEVDISEEEEGEAGFIKTRSQRKTEAIERKALATTKGSTVDVDALWSSITSAPIRATSVLKPPATHDPSSLPNPSAPQPAAIADSESITITRTYQFAGKTHHDSRRVPKDSAEAKLYLSSLEASKAKPTTDADQPTVDGDGATGPDGLPSDEIKPPPLRRPSKRPSRFDPNPTGIVRTLPAELQLTWPRTRAPSGPAPSAVTHAKSKALAATKLNTVDKSRYDWVGFVDREGIAGELELHGRAKGNYLGRKVFLDRVEARRDDAGKAG</sequence>
<feature type="compositionally biased region" description="Basic residues" evidence="3">
    <location>
        <begin position="77"/>
        <end position="87"/>
    </location>
</feature>
<feature type="domain" description="BCNT-C" evidence="4">
    <location>
        <begin position="285"/>
        <end position="358"/>
    </location>
</feature>
<evidence type="ECO:0000313" key="6">
    <source>
        <dbReference type="Proteomes" id="UP000504638"/>
    </source>
</evidence>
<dbReference type="Pfam" id="PF07572">
    <property type="entry name" value="BCNT"/>
    <property type="match status" value="1"/>
</dbReference>
<feature type="compositionally biased region" description="Acidic residues" evidence="3">
    <location>
        <begin position="7"/>
        <end position="25"/>
    </location>
</feature>
<dbReference type="AlphaFoldDB" id="A0A6G1G078"/>
<dbReference type="PANTHER" id="PTHR48407:SF1">
    <property type="entry name" value="CRANIOFACIAL DEVELOPMENT PROTEIN 1"/>
    <property type="match status" value="1"/>
</dbReference>
<dbReference type="RefSeq" id="XP_033533074.1">
    <property type="nucleotide sequence ID" value="XM_033679664.1"/>
</dbReference>
<feature type="compositionally biased region" description="Acidic residues" evidence="3">
    <location>
        <begin position="92"/>
        <end position="102"/>
    </location>
</feature>
<evidence type="ECO:0000313" key="5">
    <source>
        <dbReference type="EMBL" id="KAF1811443.1"/>
    </source>
</evidence>
<reference evidence="7" key="2">
    <citation type="submission" date="2020-04" db="EMBL/GenBank/DDBJ databases">
        <authorList>
            <consortium name="NCBI Genome Project"/>
        </authorList>
    </citation>
    <scope>NUCLEOTIDE SEQUENCE</scope>
    <source>
        <strain evidence="7">CBS 781.70</strain>
    </source>
</reference>
<dbReference type="GO" id="GO:0000812">
    <property type="term" value="C:Swr1 complex"/>
    <property type="evidence" value="ECO:0007669"/>
    <property type="project" value="TreeGrafter"/>
</dbReference>
<evidence type="ECO:0000313" key="7">
    <source>
        <dbReference type="RefSeq" id="XP_033533074.1"/>
    </source>
</evidence>
<gene>
    <name evidence="5 7" type="ORF">P152DRAFT_459381</name>
</gene>
<dbReference type="InterPro" id="IPR011421">
    <property type="entry name" value="BCNT-C"/>
</dbReference>
<proteinExistence type="inferred from homology"/>
<reference evidence="5 7" key="1">
    <citation type="submission" date="2020-01" db="EMBL/GenBank/DDBJ databases">
        <authorList>
            <consortium name="DOE Joint Genome Institute"/>
            <person name="Haridas S."/>
            <person name="Albert R."/>
            <person name="Binder M."/>
            <person name="Bloem J."/>
            <person name="Labutti K."/>
            <person name="Salamov A."/>
            <person name="Andreopoulos B."/>
            <person name="Baker S.E."/>
            <person name="Barry K."/>
            <person name="Bills G."/>
            <person name="Bluhm B.H."/>
            <person name="Cannon C."/>
            <person name="Castanera R."/>
            <person name="Culley D.E."/>
            <person name="Daum C."/>
            <person name="Ezra D."/>
            <person name="Gonzalez J.B."/>
            <person name="Henrissat B."/>
            <person name="Kuo A."/>
            <person name="Liang C."/>
            <person name="Lipzen A."/>
            <person name="Lutzoni F."/>
            <person name="Magnuson J."/>
            <person name="Mondo S."/>
            <person name="Nolan M."/>
            <person name="Ohm R."/>
            <person name="Pangilinan J."/>
            <person name="Park H.-J."/>
            <person name="Ramirez L."/>
            <person name="Alfaro M."/>
            <person name="Sun H."/>
            <person name="Tritt A."/>
            <person name="Yoshinaga Y."/>
            <person name="Zwiers L.-H."/>
            <person name="Turgeon B.G."/>
            <person name="Goodwin S.B."/>
            <person name="Spatafora J.W."/>
            <person name="Crous P.W."/>
            <person name="Grigoriev I.V."/>
        </authorList>
    </citation>
    <scope>NUCLEOTIDE SEQUENCE</scope>
    <source>
        <strain evidence="5 7">CBS 781.70</strain>
    </source>
</reference>
<dbReference type="Proteomes" id="UP000504638">
    <property type="component" value="Unplaced"/>
</dbReference>
<protein>
    <recommendedName>
        <fullName evidence="2">SWR1-complex protein 5</fullName>
    </recommendedName>
</protein>
<evidence type="ECO:0000259" key="4">
    <source>
        <dbReference type="PROSITE" id="PS51279"/>
    </source>
</evidence>
<accession>A0A6G1G078</accession>
<feature type="compositionally biased region" description="Basic and acidic residues" evidence="3">
    <location>
        <begin position="57"/>
        <end position="76"/>
    </location>
</feature>
<dbReference type="InterPro" id="IPR027124">
    <property type="entry name" value="Swc5/CFDP1/2"/>
</dbReference>
<dbReference type="PROSITE" id="PS51279">
    <property type="entry name" value="BCNT_C"/>
    <property type="match status" value="1"/>
</dbReference>
<dbReference type="EMBL" id="ML975161">
    <property type="protein sequence ID" value="KAF1811443.1"/>
    <property type="molecule type" value="Genomic_DNA"/>
</dbReference>
<comment type="similarity">
    <text evidence="1">Belongs to the SWC5 family.</text>
</comment>
<evidence type="ECO:0000256" key="2">
    <source>
        <dbReference type="ARBA" id="ARBA00019138"/>
    </source>
</evidence>
<evidence type="ECO:0000256" key="1">
    <source>
        <dbReference type="ARBA" id="ARBA00010465"/>
    </source>
</evidence>
<evidence type="ECO:0000256" key="3">
    <source>
        <dbReference type="SAM" id="MobiDB-lite"/>
    </source>
</evidence>
<feature type="compositionally biased region" description="Low complexity" evidence="3">
    <location>
        <begin position="33"/>
        <end position="49"/>
    </location>
</feature>
<feature type="region of interest" description="Disordered" evidence="3">
    <location>
        <begin position="1"/>
        <end position="114"/>
    </location>
</feature>
<dbReference type="PANTHER" id="PTHR48407">
    <property type="entry name" value="CRANIOFACIAL DEVELOPMENT PROTEIN 1"/>
    <property type="match status" value="1"/>
</dbReference>
<keyword evidence="6" id="KW-1185">Reference proteome</keyword>
<dbReference type="GeneID" id="54420234"/>